<dbReference type="InterPro" id="IPR022066">
    <property type="entry name" value="PdtaS_GAF"/>
</dbReference>
<dbReference type="STRING" id="351607.Acel_0559"/>
<evidence type="ECO:0000259" key="8">
    <source>
        <dbReference type="PROSITE" id="PS50109"/>
    </source>
</evidence>
<dbReference type="AlphaFoldDB" id="A0LSC2"/>
<dbReference type="KEGG" id="ace:Acel_0559"/>
<keyword evidence="4" id="KW-0808">Transferase</keyword>
<organism evidence="9 10">
    <name type="scientific">Acidothermus cellulolyticus (strain ATCC 43068 / DSM 8971 / 11B)</name>
    <dbReference type="NCBI Taxonomy" id="351607"/>
    <lineage>
        <taxon>Bacteria</taxon>
        <taxon>Bacillati</taxon>
        <taxon>Actinomycetota</taxon>
        <taxon>Actinomycetes</taxon>
        <taxon>Acidothermales</taxon>
        <taxon>Acidothermaceae</taxon>
        <taxon>Acidothermus</taxon>
    </lineage>
</organism>
<dbReference type="EMBL" id="CP000481">
    <property type="protein sequence ID" value="ABK52332.1"/>
    <property type="molecule type" value="Genomic_DNA"/>
</dbReference>
<evidence type="ECO:0000313" key="9">
    <source>
        <dbReference type="EMBL" id="ABK52332.1"/>
    </source>
</evidence>
<dbReference type="SMART" id="SM00387">
    <property type="entry name" value="HATPase_c"/>
    <property type="match status" value="1"/>
</dbReference>
<keyword evidence="5" id="KW-0547">Nucleotide-binding</keyword>
<evidence type="ECO:0000256" key="4">
    <source>
        <dbReference type="ARBA" id="ARBA00022679"/>
    </source>
</evidence>
<dbReference type="InterPro" id="IPR005467">
    <property type="entry name" value="His_kinase_dom"/>
</dbReference>
<dbReference type="Gene3D" id="3.30.450.20">
    <property type="entry name" value="PAS domain"/>
    <property type="match status" value="1"/>
</dbReference>
<dbReference type="eggNOG" id="COG3920">
    <property type="taxonomic scope" value="Bacteria"/>
</dbReference>
<keyword evidence="3" id="KW-0597">Phosphoprotein</keyword>
<dbReference type="SUPFAM" id="SSF55785">
    <property type="entry name" value="PYP-like sensor domain (PAS domain)"/>
    <property type="match status" value="1"/>
</dbReference>
<name>A0LSC2_ACIC1</name>
<gene>
    <name evidence="9" type="ordered locus">Acel_0559</name>
</gene>
<evidence type="ECO:0000256" key="3">
    <source>
        <dbReference type="ARBA" id="ARBA00022553"/>
    </source>
</evidence>
<proteinExistence type="predicted"/>
<evidence type="ECO:0000256" key="5">
    <source>
        <dbReference type="ARBA" id="ARBA00022741"/>
    </source>
</evidence>
<dbReference type="InterPro" id="IPR011495">
    <property type="entry name" value="Sig_transdc_His_kin_sub2_dim/P"/>
</dbReference>
<dbReference type="PROSITE" id="PS50109">
    <property type="entry name" value="HIS_KIN"/>
    <property type="match status" value="1"/>
</dbReference>
<evidence type="ECO:0000256" key="2">
    <source>
        <dbReference type="ARBA" id="ARBA00012438"/>
    </source>
</evidence>
<keyword evidence="7" id="KW-0067">ATP-binding</keyword>
<protein>
    <recommendedName>
        <fullName evidence="2">histidine kinase</fullName>
        <ecNumber evidence="2">2.7.13.3</ecNumber>
    </recommendedName>
</protein>
<dbReference type="InterPro" id="IPR035965">
    <property type="entry name" value="PAS-like_dom_sf"/>
</dbReference>
<sequence>MADLADVLRRHTALDDADVEWLHLLVAEWQLLADLSFADLLLWVPTAAGRGFVAAAQIRPVTSQTAYVEDKVGEVIPEGRRPLVDRAWQEGRIVREGDPEWGSGIPVREEAFPVRHADRVIAVVARHTNLAAARTPSRLELTYLASAADLATMVAEGRFPFPGSQVDSDSSPRAGDGLIRLDPEGRVDYASPNAVSAYRRLGHTGDLVGVHLGETTARLARPVDLLDEPVAWLVSGLGGRDAEVEIEAQGAVVRLRSIPLLPGGKRVGTLVLLRDVTELRRRERALVSKDATIREIHHRVKNNLQTVAALLRLQARRLAVPEAQAALEEAVRRVRAIALVHETLSHTLDGPVNFDEVADQLLAMVRDVGTAEGAASADVRRAGSFGLLPAALATPLAMVLVELLQNAMEHGRGSVVEVRAAQHGRTLEVVVADDGPGLPPGFSLARSSRLGLQIVRTLVEGDLHGVFELRPRDSRGTLAIARIGLPATPG</sequence>
<dbReference type="InterPro" id="IPR038424">
    <property type="entry name" value="H_kinase_PdtaS_GAF_sf"/>
</dbReference>
<keyword evidence="10" id="KW-1185">Reference proteome</keyword>
<evidence type="ECO:0000256" key="1">
    <source>
        <dbReference type="ARBA" id="ARBA00000085"/>
    </source>
</evidence>
<dbReference type="InParanoid" id="A0LSC2"/>
<dbReference type="SUPFAM" id="SSF55874">
    <property type="entry name" value="ATPase domain of HSP90 chaperone/DNA topoisomerase II/histidine kinase"/>
    <property type="match status" value="1"/>
</dbReference>
<dbReference type="Gene3D" id="3.30.565.10">
    <property type="entry name" value="Histidine kinase-like ATPase, C-terminal domain"/>
    <property type="match status" value="1"/>
</dbReference>
<dbReference type="PANTHER" id="PTHR41523">
    <property type="entry name" value="TWO-COMPONENT SYSTEM SENSOR PROTEIN"/>
    <property type="match status" value="1"/>
</dbReference>
<dbReference type="RefSeq" id="WP_011719395.1">
    <property type="nucleotide sequence ID" value="NC_008578.1"/>
</dbReference>
<dbReference type="InterPro" id="IPR036890">
    <property type="entry name" value="HATPase_C_sf"/>
</dbReference>
<reference evidence="9 10" key="1">
    <citation type="journal article" date="2009" name="Genome Res.">
        <title>Complete genome of the cellulolytic thermophile Acidothermus cellulolyticus 11B provides insights into its ecophysiological and evolutionary adaptations.</title>
        <authorList>
            <person name="Barabote R.D."/>
            <person name="Xie G."/>
            <person name="Leu D.H."/>
            <person name="Normand P."/>
            <person name="Necsulea A."/>
            <person name="Daubin V."/>
            <person name="Medigue C."/>
            <person name="Adney W.S."/>
            <person name="Xu X.C."/>
            <person name="Lapidus A."/>
            <person name="Parales R.E."/>
            <person name="Detter C."/>
            <person name="Pujic P."/>
            <person name="Bruce D."/>
            <person name="Lavire C."/>
            <person name="Challacombe J.F."/>
            <person name="Brettin T.S."/>
            <person name="Berry A.M."/>
        </authorList>
    </citation>
    <scope>NUCLEOTIDE SEQUENCE [LARGE SCALE GENOMIC DNA]</scope>
    <source>
        <strain evidence="10">ATCC 43068 / DSM 8971 / 11B</strain>
    </source>
</reference>
<keyword evidence="6 9" id="KW-0418">Kinase</keyword>
<evidence type="ECO:0000313" key="10">
    <source>
        <dbReference type="Proteomes" id="UP000008221"/>
    </source>
</evidence>
<dbReference type="Gene3D" id="3.30.450.280">
    <property type="entry name" value="GAF domain"/>
    <property type="match status" value="1"/>
</dbReference>
<dbReference type="HOGENOM" id="CLU_045351_1_0_11"/>
<dbReference type="GO" id="GO:0004673">
    <property type="term" value="F:protein histidine kinase activity"/>
    <property type="evidence" value="ECO:0007669"/>
    <property type="project" value="UniProtKB-EC"/>
</dbReference>
<dbReference type="PANTHER" id="PTHR41523:SF8">
    <property type="entry name" value="ETHYLENE RESPONSE SENSOR PROTEIN"/>
    <property type="match status" value="1"/>
</dbReference>
<accession>A0LSC2</accession>
<dbReference type="GO" id="GO:0005524">
    <property type="term" value="F:ATP binding"/>
    <property type="evidence" value="ECO:0007669"/>
    <property type="project" value="UniProtKB-KW"/>
</dbReference>
<evidence type="ECO:0000256" key="6">
    <source>
        <dbReference type="ARBA" id="ARBA00022777"/>
    </source>
</evidence>
<dbReference type="InterPro" id="IPR003594">
    <property type="entry name" value="HATPase_dom"/>
</dbReference>
<dbReference type="Pfam" id="PF07568">
    <property type="entry name" value="HisKA_2"/>
    <property type="match status" value="1"/>
</dbReference>
<dbReference type="Proteomes" id="UP000008221">
    <property type="component" value="Chromosome"/>
</dbReference>
<comment type="catalytic activity">
    <reaction evidence="1">
        <text>ATP + protein L-histidine = ADP + protein N-phospho-L-histidine.</text>
        <dbReference type="EC" id="2.7.13.3"/>
    </reaction>
</comment>
<dbReference type="Pfam" id="PF02518">
    <property type="entry name" value="HATPase_c"/>
    <property type="match status" value="1"/>
</dbReference>
<dbReference type="EC" id="2.7.13.3" evidence="2"/>
<dbReference type="Pfam" id="PF12282">
    <property type="entry name" value="GAF_PdtaS"/>
    <property type="match status" value="1"/>
</dbReference>
<feature type="domain" description="Histidine kinase" evidence="8">
    <location>
        <begin position="295"/>
        <end position="487"/>
    </location>
</feature>
<evidence type="ECO:0000256" key="7">
    <source>
        <dbReference type="ARBA" id="ARBA00022840"/>
    </source>
</evidence>